<evidence type="ECO:0000313" key="2">
    <source>
        <dbReference type="Proteomes" id="UP000439986"/>
    </source>
</evidence>
<dbReference type="RefSeq" id="WP_154358907.1">
    <property type="nucleotide sequence ID" value="NZ_WKJL01000011.1"/>
</dbReference>
<name>A0A844D0M4_9BURK</name>
<organism evidence="1 2">
    <name type="scientific">Duganella aquatilis</name>
    <dbReference type="NCBI Taxonomy" id="2666082"/>
    <lineage>
        <taxon>Bacteria</taxon>
        <taxon>Pseudomonadati</taxon>
        <taxon>Pseudomonadota</taxon>
        <taxon>Betaproteobacteria</taxon>
        <taxon>Burkholderiales</taxon>
        <taxon>Oxalobacteraceae</taxon>
        <taxon>Telluria group</taxon>
        <taxon>Duganella</taxon>
    </lineage>
</organism>
<keyword evidence="2" id="KW-1185">Reference proteome</keyword>
<dbReference type="EMBL" id="WKJL01000011">
    <property type="protein sequence ID" value="MRW85678.1"/>
    <property type="molecule type" value="Genomic_DNA"/>
</dbReference>
<protein>
    <recommendedName>
        <fullName evidence="3">PIN domain-containing protein</fullName>
    </recommendedName>
</protein>
<dbReference type="Proteomes" id="UP000439986">
    <property type="component" value="Unassembled WGS sequence"/>
</dbReference>
<reference evidence="1 2" key="1">
    <citation type="submission" date="2019-11" db="EMBL/GenBank/DDBJ databases">
        <title>Novel species isolated from a subtropical stream in China.</title>
        <authorList>
            <person name="Lu H."/>
        </authorList>
    </citation>
    <scope>NUCLEOTIDE SEQUENCE [LARGE SCALE GENOMIC DNA]</scope>
    <source>
        <strain evidence="1 2">FT26W</strain>
    </source>
</reference>
<proteinExistence type="predicted"/>
<accession>A0A844D0M4</accession>
<dbReference type="AlphaFoldDB" id="A0A844D0M4"/>
<sequence>MNPFIKPDVYDLRRKQGDMRNTVHYLDNCMFVAHDNDPDINRILALHKAREAVFVMPKSVKSEVDNPRTPEPARDKASGMLFTFPVTPSKDEERKRQMVDEILIGNSKGDKHVADAAHVLEAGIHHGYFITSDGRVNDKKDQLKAACGVRIVRPAEWLALWDGQFN</sequence>
<evidence type="ECO:0008006" key="3">
    <source>
        <dbReference type="Google" id="ProtNLM"/>
    </source>
</evidence>
<comment type="caution">
    <text evidence="1">The sequence shown here is derived from an EMBL/GenBank/DDBJ whole genome shotgun (WGS) entry which is preliminary data.</text>
</comment>
<evidence type="ECO:0000313" key="1">
    <source>
        <dbReference type="EMBL" id="MRW85678.1"/>
    </source>
</evidence>
<gene>
    <name evidence="1" type="ORF">GJ698_16480</name>
</gene>